<dbReference type="AlphaFoldDB" id="A0A1B1TCW9"/>
<evidence type="ECO:0000256" key="2">
    <source>
        <dbReference type="ARBA" id="ARBA00007131"/>
    </source>
</evidence>
<organism evidence="5">
    <name type="scientific">uncultured Poseidoniia archaeon</name>
    <dbReference type="NCBI Taxonomy" id="1697135"/>
    <lineage>
        <taxon>Archaea</taxon>
        <taxon>Methanobacteriati</taxon>
        <taxon>Thermoplasmatota</taxon>
        <taxon>Candidatus Poseidoniia</taxon>
        <taxon>environmental samples</taxon>
    </lineage>
</organism>
<dbReference type="GO" id="GO:0044272">
    <property type="term" value="P:sulfur compound biosynthetic process"/>
    <property type="evidence" value="ECO:0007669"/>
    <property type="project" value="UniProtKB-ARBA"/>
</dbReference>
<dbReference type="InterPro" id="IPR029061">
    <property type="entry name" value="THDP-binding"/>
</dbReference>
<keyword evidence="3" id="KW-0786">Thiamine pyrophosphate</keyword>
<reference evidence="5" key="2">
    <citation type="journal article" date="2015" name="ISME J.">
        <title>A new class of marine Euryarchaeota group II from the Mediterranean deep chlorophyll maximum.</title>
        <authorList>
            <person name="Martin-Cuadrado A.B."/>
            <person name="Garcia-Heredia I."/>
            <person name="Molto A.G."/>
            <person name="Lopez-Ubeda R."/>
            <person name="Kimes N."/>
            <person name="Lopez-Garcia P."/>
            <person name="Moreira D."/>
            <person name="Rodriguez-Valera F."/>
        </authorList>
    </citation>
    <scope>NUCLEOTIDE SEQUENCE</scope>
</reference>
<accession>A0A1B1TCW9</accession>
<evidence type="ECO:0000256" key="1">
    <source>
        <dbReference type="ARBA" id="ARBA00001964"/>
    </source>
</evidence>
<dbReference type="InterPro" id="IPR005474">
    <property type="entry name" value="Transketolase_N"/>
</dbReference>
<feature type="domain" description="Transketolase N-terminal" evidence="4">
    <location>
        <begin position="3"/>
        <end position="253"/>
    </location>
</feature>
<comment type="cofactor">
    <cofactor evidence="1">
        <name>thiamine diphosphate</name>
        <dbReference type="ChEBI" id="CHEBI:58937"/>
    </cofactor>
</comment>
<protein>
    <submittedName>
        <fullName evidence="5">Putative transketolase, thiamine diphosphate binding domain protein</fullName>
    </submittedName>
</protein>
<dbReference type="EMBL" id="KP211873">
    <property type="protein sequence ID" value="ANV80111.1"/>
    <property type="molecule type" value="Genomic_DNA"/>
</dbReference>
<comment type="similarity">
    <text evidence="2">Belongs to the transketolase family.</text>
</comment>
<evidence type="ECO:0000256" key="3">
    <source>
        <dbReference type="ARBA" id="ARBA00023052"/>
    </source>
</evidence>
<dbReference type="CDD" id="cd02012">
    <property type="entry name" value="TPP_TK"/>
    <property type="match status" value="1"/>
</dbReference>
<dbReference type="Pfam" id="PF00456">
    <property type="entry name" value="Transketolase_N"/>
    <property type="match status" value="1"/>
</dbReference>
<dbReference type="GO" id="GO:0006082">
    <property type="term" value="P:organic acid metabolic process"/>
    <property type="evidence" value="ECO:0007669"/>
    <property type="project" value="UniProtKB-ARBA"/>
</dbReference>
<dbReference type="Gene3D" id="3.40.50.970">
    <property type="match status" value="1"/>
</dbReference>
<sequence>MARKCRIDIVEMVHKAGAGHPGGSLSAIDLIVGLYGTGFRFKLDEPNWEDRDRFIMSKGHASPAVYSMLHNLGIISKKDIDGFRTLGSICQGHVDMKWTNGVDFSAGSLGMGLSFGLGCAIAAKMDNSERNIWVMIGDGETQEGQIWEAAMAADFHQTGNLNVIIDRNRIQNDDFMEVQMEIGDIGKKFESFGWKIIEIDGHSMTEIIEAIDVATNELERPCAIVAHTVKGKGVSFMENNPSFHGKAPNDDELILALEELS</sequence>
<dbReference type="PANTHER" id="PTHR47514">
    <property type="entry name" value="TRANSKETOLASE N-TERMINAL SECTION-RELATED"/>
    <property type="match status" value="1"/>
</dbReference>
<dbReference type="PANTHER" id="PTHR47514:SF1">
    <property type="entry name" value="TRANSKETOLASE N-TERMINAL SECTION-RELATED"/>
    <property type="match status" value="1"/>
</dbReference>
<dbReference type="SUPFAM" id="SSF52518">
    <property type="entry name" value="Thiamin diphosphate-binding fold (THDP-binding)"/>
    <property type="match status" value="1"/>
</dbReference>
<proteinExistence type="inferred from homology"/>
<evidence type="ECO:0000313" key="5">
    <source>
        <dbReference type="EMBL" id="ANV80111.1"/>
    </source>
</evidence>
<evidence type="ECO:0000259" key="4">
    <source>
        <dbReference type="Pfam" id="PF00456"/>
    </source>
</evidence>
<name>A0A1B1TCW9_9ARCH</name>
<reference evidence="5" key="1">
    <citation type="submission" date="2014-11" db="EMBL/GenBank/DDBJ databases">
        <authorList>
            <person name="Zhu J."/>
            <person name="Qi W."/>
            <person name="Song R."/>
        </authorList>
    </citation>
    <scope>NUCLEOTIDE SEQUENCE</scope>
</reference>